<proteinExistence type="predicted"/>
<dbReference type="InterPro" id="IPR036249">
    <property type="entry name" value="Thioredoxin-like_sf"/>
</dbReference>
<dbReference type="EMBL" id="FZNY01000005">
    <property type="protein sequence ID" value="SNS02321.1"/>
    <property type="molecule type" value="Genomic_DNA"/>
</dbReference>
<reference evidence="1 2" key="1">
    <citation type="submission" date="2017-06" db="EMBL/GenBank/DDBJ databases">
        <authorList>
            <person name="Kim H.J."/>
            <person name="Triplett B.A."/>
        </authorList>
    </citation>
    <scope>NUCLEOTIDE SEQUENCE [LARGE SCALE GENOMIC DNA]</scope>
    <source>
        <strain evidence="1 2">DSM 25597</strain>
    </source>
</reference>
<dbReference type="Proteomes" id="UP000198379">
    <property type="component" value="Unassembled WGS sequence"/>
</dbReference>
<dbReference type="RefSeq" id="WP_089372556.1">
    <property type="nucleotide sequence ID" value="NZ_BMEP01000006.1"/>
</dbReference>
<evidence type="ECO:0000313" key="2">
    <source>
        <dbReference type="Proteomes" id="UP000198379"/>
    </source>
</evidence>
<dbReference type="SUPFAM" id="SSF52833">
    <property type="entry name" value="Thioredoxin-like"/>
    <property type="match status" value="1"/>
</dbReference>
<dbReference type="Gene3D" id="3.40.30.10">
    <property type="entry name" value="Glutaredoxin"/>
    <property type="match status" value="1"/>
</dbReference>
<dbReference type="InterPro" id="IPR022551">
    <property type="entry name" value="BrxC"/>
</dbReference>
<organism evidence="1 2">
    <name type="scientific">Dokdonia pacifica</name>
    <dbReference type="NCBI Taxonomy" id="1627892"/>
    <lineage>
        <taxon>Bacteria</taxon>
        <taxon>Pseudomonadati</taxon>
        <taxon>Bacteroidota</taxon>
        <taxon>Flavobacteriia</taxon>
        <taxon>Flavobacteriales</taxon>
        <taxon>Flavobacteriaceae</taxon>
        <taxon>Dokdonia</taxon>
    </lineage>
</organism>
<evidence type="ECO:0000313" key="1">
    <source>
        <dbReference type="EMBL" id="SNS02321.1"/>
    </source>
</evidence>
<gene>
    <name evidence="1" type="ORF">SAMN06265376_105312</name>
</gene>
<dbReference type="OrthoDB" id="677051at2"/>
<accession>A0A239B415</accession>
<keyword evidence="2" id="KW-1185">Reference proteome</keyword>
<protein>
    <submittedName>
        <fullName evidence="1">Bacillithiol system protein YtxJ</fullName>
    </submittedName>
</protein>
<name>A0A239B415_9FLAO</name>
<sequence>MGVFNGLFGSKEPKAPKPEIPWQHLREISQLDKIANDSKAKPVAIYKHSTTCGISRMVLRQIESTYDIDATQMDIYYLDLKAYREVSNEVAARFQVIHQSPQMIVIKNGTAVYADSHGAVNVPVLHQYL</sequence>
<dbReference type="Pfam" id="PF11009">
    <property type="entry name" value="BrxC"/>
    <property type="match status" value="1"/>
</dbReference>
<dbReference type="NCBIfam" id="TIGR04019">
    <property type="entry name" value="B_thiol_YtxJ"/>
    <property type="match status" value="1"/>
</dbReference>
<dbReference type="AlphaFoldDB" id="A0A239B415"/>